<reference evidence="3 4" key="1">
    <citation type="submission" date="2020-01" db="EMBL/GenBank/DDBJ databases">
        <authorList>
            <consortium name="DOE Joint Genome Institute"/>
            <person name="Haridas S."/>
            <person name="Albert R."/>
            <person name="Binder M."/>
            <person name="Bloem J."/>
            <person name="Labutti K."/>
            <person name="Salamov A."/>
            <person name="Andreopoulos B."/>
            <person name="Baker S.E."/>
            <person name="Barry K."/>
            <person name="Bills G."/>
            <person name="Bluhm B.H."/>
            <person name="Cannon C."/>
            <person name="Castanera R."/>
            <person name="Culley D.E."/>
            <person name="Daum C."/>
            <person name="Ezra D."/>
            <person name="Gonzalez J.B."/>
            <person name="Henrissat B."/>
            <person name="Kuo A."/>
            <person name="Liang C."/>
            <person name="Lipzen A."/>
            <person name="Lutzoni F."/>
            <person name="Magnuson J."/>
            <person name="Mondo S."/>
            <person name="Nolan M."/>
            <person name="Ohm R."/>
            <person name="Pangilinan J."/>
            <person name="Park H.-J.H."/>
            <person name="Ramirez L."/>
            <person name="Alfaro M."/>
            <person name="Sun H."/>
            <person name="Tritt A."/>
            <person name="Yoshinaga Y."/>
            <person name="Zwiers L.-H.L."/>
            <person name="Turgeon B.G."/>
            <person name="Goodwin S.B."/>
            <person name="Spatafora J.W."/>
            <person name="Crous P.W."/>
            <person name="Grigoriev I.V."/>
        </authorList>
    </citation>
    <scope>NUCLEOTIDE SEQUENCE [LARGE SCALE GENOMIC DNA]</scope>
    <source>
        <strain evidence="3 4">CBS 611.86</strain>
    </source>
</reference>
<dbReference type="PANTHER" id="PTHR24148:SF64">
    <property type="entry name" value="HETEROKARYON INCOMPATIBILITY DOMAIN-CONTAINING PROTEIN"/>
    <property type="match status" value="1"/>
</dbReference>
<keyword evidence="4" id="KW-1185">Reference proteome</keyword>
<feature type="region of interest" description="Disordered" evidence="1">
    <location>
        <begin position="1"/>
        <end position="25"/>
    </location>
</feature>
<proteinExistence type="predicted"/>
<dbReference type="InterPro" id="IPR010730">
    <property type="entry name" value="HET"/>
</dbReference>
<sequence length="645" mass="72123">MTHSASEDEKEKEKEAIGTDVEEAPFPQHATFPPWLDLNKVFALLNPLTCCIPSHLKQKPLYTPLPHPSSIRLLLIHPGLPSTPVKLTLVKARLDRRLPAYEALSYVWRLKPEERPVVCNGHTKTVTRNLCEALERLRLQKGRRLIWVDALCICQDDEAEKSAQVRMMDQIYRKAERVVVWLGTDDKDRAGSAFKVLCALADAHSASSSSSPNTPASYSTIIPDQKIEHLPAPPPLNSPLWLSVLYFFINKWFLRMWVMQEIVLARSATFLWGAAAIDWTIVGAAIEAVRADTYLNMLLESRNLQNAFFMHHLCGLQTGGRETRLPVLHLLDLARSFDVGDPRDKVYGLLGFLTGEGEKGFVRPRYGIGVGEMYTEVAWKLLAEEEGGLDVLSFTVHSEHDAELKMPSWVPDWNSKFVVYPFMGFDANNRFAAGTGKPMELEESSSETALRLRGVSVTRVQETGSRMPFEPMQKATARLRELVEWCGRARVSVSTLAMTLTAGKTKDGQLIDDVEEHEANFCALLADLDADFLRNKWPDEADALSTLAAGKGHAEQAKEALWRYSCYRAPFVTEDGKLGLGPGAAQAGDLVVVLWGGQVPFVVREVEGGLFYRFVGECYVEWLMRGKVVGMVERGDCAESVFELR</sequence>
<comment type="caution">
    <text evidence="3">The sequence shown here is derived from an EMBL/GenBank/DDBJ whole genome shotgun (WGS) entry which is preliminary data.</text>
</comment>
<accession>A0A7C8I7B8</accession>
<evidence type="ECO:0000256" key="1">
    <source>
        <dbReference type="SAM" id="MobiDB-lite"/>
    </source>
</evidence>
<name>A0A7C8I7B8_9PLEO</name>
<feature type="domain" description="Heterokaryon incompatibility" evidence="2">
    <location>
        <begin position="101"/>
        <end position="261"/>
    </location>
</feature>
<feature type="compositionally biased region" description="Basic and acidic residues" evidence="1">
    <location>
        <begin position="1"/>
        <end position="17"/>
    </location>
</feature>
<dbReference type="Pfam" id="PF26639">
    <property type="entry name" value="Het-6_barrel"/>
    <property type="match status" value="1"/>
</dbReference>
<dbReference type="Proteomes" id="UP000481861">
    <property type="component" value="Unassembled WGS sequence"/>
</dbReference>
<evidence type="ECO:0000313" key="4">
    <source>
        <dbReference type="Proteomes" id="UP000481861"/>
    </source>
</evidence>
<dbReference type="PANTHER" id="PTHR24148">
    <property type="entry name" value="ANKYRIN REPEAT DOMAIN-CONTAINING PROTEIN 39 HOMOLOG-RELATED"/>
    <property type="match status" value="1"/>
</dbReference>
<evidence type="ECO:0000313" key="3">
    <source>
        <dbReference type="EMBL" id="KAF2872517.1"/>
    </source>
</evidence>
<dbReference type="Pfam" id="PF06985">
    <property type="entry name" value="HET"/>
    <property type="match status" value="1"/>
</dbReference>
<dbReference type="InterPro" id="IPR052895">
    <property type="entry name" value="HetReg/Transcr_Mod"/>
</dbReference>
<gene>
    <name evidence="3" type="ORF">BDV95DRAFT_606122</name>
</gene>
<evidence type="ECO:0000259" key="2">
    <source>
        <dbReference type="Pfam" id="PF06985"/>
    </source>
</evidence>
<protein>
    <submittedName>
        <fullName evidence="3">Heterokaryon incompatibility protein-domain-containing protein</fullName>
    </submittedName>
</protein>
<dbReference type="OrthoDB" id="5386682at2759"/>
<dbReference type="AlphaFoldDB" id="A0A7C8I7B8"/>
<dbReference type="EMBL" id="JAADJZ010000009">
    <property type="protein sequence ID" value="KAF2872517.1"/>
    <property type="molecule type" value="Genomic_DNA"/>
</dbReference>
<organism evidence="3 4">
    <name type="scientific">Massariosphaeria phaeospora</name>
    <dbReference type="NCBI Taxonomy" id="100035"/>
    <lineage>
        <taxon>Eukaryota</taxon>
        <taxon>Fungi</taxon>
        <taxon>Dikarya</taxon>
        <taxon>Ascomycota</taxon>
        <taxon>Pezizomycotina</taxon>
        <taxon>Dothideomycetes</taxon>
        <taxon>Pleosporomycetidae</taxon>
        <taxon>Pleosporales</taxon>
        <taxon>Pleosporales incertae sedis</taxon>
        <taxon>Massariosphaeria</taxon>
    </lineage>
</organism>